<feature type="transmembrane region" description="Helical" evidence="6">
    <location>
        <begin position="40"/>
        <end position="68"/>
    </location>
</feature>
<sequence length="183" mass="19825">MVLSDPIGTIVTVALTVGIPALVVLFYFEGLIVGKLLQPPIVFIAYVGVLSPTNSHLLFICVLCVIAATVGQWTLYRGFVDGATEFIGIRKTVPRLDELPEWSRARVGEKRMQFVDTVFDRYGGAGIVGTNAIPGIRCLMTIPAGMSNYPRRRFLLTSFCGNVCYIVFLVAAGYGVRGAAGLF</sequence>
<dbReference type="PANTHER" id="PTHR42709:SF6">
    <property type="entry name" value="UNDECAPRENYL PHOSPHATE TRANSPORTER A"/>
    <property type="match status" value="1"/>
</dbReference>
<keyword evidence="5 6" id="KW-0472">Membrane</keyword>
<name>A0AAE3FXY2_9EURY</name>
<keyword evidence="3 6" id="KW-0812">Transmembrane</keyword>
<dbReference type="Proteomes" id="UP001203207">
    <property type="component" value="Unassembled WGS sequence"/>
</dbReference>
<evidence type="ECO:0000313" key="7">
    <source>
        <dbReference type="EMBL" id="MCL9817053.1"/>
    </source>
</evidence>
<dbReference type="EMBL" id="JAKRVX010000003">
    <property type="protein sequence ID" value="MCL9817053.1"/>
    <property type="molecule type" value="Genomic_DNA"/>
</dbReference>
<organism evidence="7 8">
    <name type="scientific">Natronocalculus amylovorans</name>
    <dbReference type="NCBI Taxonomy" id="2917812"/>
    <lineage>
        <taxon>Archaea</taxon>
        <taxon>Methanobacteriati</taxon>
        <taxon>Methanobacteriota</taxon>
        <taxon>Stenosarchaea group</taxon>
        <taxon>Halobacteria</taxon>
        <taxon>Halobacteriales</taxon>
        <taxon>Haloferacaceae</taxon>
        <taxon>Natronocalculus</taxon>
    </lineage>
</organism>
<dbReference type="AlphaFoldDB" id="A0AAE3FXY2"/>
<evidence type="ECO:0000313" key="8">
    <source>
        <dbReference type="Proteomes" id="UP001203207"/>
    </source>
</evidence>
<evidence type="ECO:0000256" key="4">
    <source>
        <dbReference type="ARBA" id="ARBA00022989"/>
    </source>
</evidence>
<keyword evidence="2" id="KW-1003">Cell membrane</keyword>
<reference evidence="7" key="2">
    <citation type="submission" date="2022-02" db="EMBL/GenBank/DDBJ databases">
        <authorList>
            <person name="Elcheninov A.G."/>
            <person name="Sorokin D.Y."/>
            <person name="Kublanov I.V."/>
        </authorList>
    </citation>
    <scope>NUCLEOTIDE SEQUENCE</scope>
    <source>
        <strain evidence="7">AArc-St2</strain>
    </source>
</reference>
<dbReference type="GO" id="GO:0005886">
    <property type="term" value="C:plasma membrane"/>
    <property type="evidence" value="ECO:0007669"/>
    <property type="project" value="UniProtKB-SubCell"/>
</dbReference>
<comment type="caution">
    <text evidence="7">The sequence shown here is derived from an EMBL/GenBank/DDBJ whole genome shotgun (WGS) entry which is preliminary data.</text>
</comment>
<dbReference type="RefSeq" id="WP_250584031.1">
    <property type="nucleotide sequence ID" value="NZ_JAKRVX010000003.1"/>
</dbReference>
<evidence type="ECO:0000256" key="6">
    <source>
        <dbReference type="SAM" id="Phobius"/>
    </source>
</evidence>
<evidence type="ECO:0000256" key="2">
    <source>
        <dbReference type="ARBA" id="ARBA00022475"/>
    </source>
</evidence>
<dbReference type="PANTHER" id="PTHR42709">
    <property type="entry name" value="ALKALINE PHOSPHATASE LIKE PROTEIN"/>
    <property type="match status" value="1"/>
</dbReference>
<keyword evidence="4 6" id="KW-1133">Transmembrane helix</keyword>
<comment type="subcellular location">
    <subcellularLocation>
        <location evidence="1">Cell membrane</location>
        <topology evidence="1">Multi-pass membrane protein</topology>
    </subcellularLocation>
</comment>
<dbReference type="InterPro" id="IPR051311">
    <property type="entry name" value="DedA_domain"/>
</dbReference>
<gene>
    <name evidence="7" type="ORF">AArcSt2_08875</name>
</gene>
<reference evidence="7" key="1">
    <citation type="journal article" date="2022" name="Syst. Appl. Microbiol.">
        <title>Natronocalculus amylovorans gen. nov., sp. nov., and Natranaeroarchaeum aerophilus sp. nov., dominant culturable amylolytic natronoarchaea from hypersaline soda lakes in southwestern Siberia.</title>
        <authorList>
            <person name="Sorokin D.Y."/>
            <person name="Elcheninov A.G."/>
            <person name="Khizhniak T.V."/>
            <person name="Koenen M."/>
            <person name="Bale N.J."/>
            <person name="Damste J.S.S."/>
            <person name="Kublanov I.V."/>
        </authorList>
    </citation>
    <scope>NUCLEOTIDE SEQUENCE</scope>
    <source>
        <strain evidence="7">AArc-St2</strain>
    </source>
</reference>
<proteinExistence type="predicted"/>
<feature type="transmembrane region" description="Helical" evidence="6">
    <location>
        <begin position="154"/>
        <end position="176"/>
    </location>
</feature>
<evidence type="ECO:0000256" key="1">
    <source>
        <dbReference type="ARBA" id="ARBA00004651"/>
    </source>
</evidence>
<keyword evidence="8" id="KW-1185">Reference proteome</keyword>
<evidence type="ECO:0000256" key="3">
    <source>
        <dbReference type="ARBA" id="ARBA00022692"/>
    </source>
</evidence>
<evidence type="ECO:0000256" key="5">
    <source>
        <dbReference type="ARBA" id="ARBA00023136"/>
    </source>
</evidence>
<protein>
    <submittedName>
        <fullName evidence="7">VTT domain-containing protein</fullName>
    </submittedName>
</protein>
<feature type="transmembrane region" description="Helical" evidence="6">
    <location>
        <begin position="7"/>
        <end position="28"/>
    </location>
</feature>
<accession>A0AAE3FXY2</accession>